<dbReference type="NCBIfam" id="TIGR00229">
    <property type="entry name" value="sensory_box"/>
    <property type="match status" value="1"/>
</dbReference>
<dbReference type="SUPFAM" id="SSF158472">
    <property type="entry name" value="HAMP domain-like"/>
    <property type="match status" value="1"/>
</dbReference>
<dbReference type="SUPFAM" id="SSF47384">
    <property type="entry name" value="Homodimeric domain of signal transducing histidine kinase"/>
    <property type="match status" value="1"/>
</dbReference>
<feature type="coiled-coil region" evidence="6">
    <location>
        <begin position="32"/>
        <end position="59"/>
    </location>
</feature>
<gene>
    <name evidence="9" type="ORF">S06H3_50187</name>
</gene>
<sequence>IGEGRLDTQIEIKKKDEIGDLAAAFNQMAHDLQRTTTSIDNLNQEMAERKKTEEALRKNEEFTRRVIESSNDCIKVLDLEGHLLSMSGGGQRLLEIDDITPYLNSSFIDYWKGKEREDCLEAVSKARQGDTGIFYGYFETAKGKPKWWEVIVTPIKDADGSINRLLATSRDITERKKAEQHQTQLLKQLEKTNQELKDFAYVTSHDLKTPLRGIKTIADWMSTDYADKLDDDGKEKINLLMTRVDRMYGLIA</sequence>
<evidence type="ECO:0000256" key="3">
    <source>
        <dbReference type="ARBA" id="ARBA00022553"/>
    </source>
</evidence>
<protein>
    <recommendedName>
        <fullName evidence="2">histidine kinase</fullName>
        <ecNumber evidence="2">2.7.13.3</ecNumber>
    </recommendedName>
</protein>
<dbReference type="GO" id="GO:0016020">
    <property type="term" value="C:membrane"/>
    <property type="evidence" value="ECO:0007669"/>
    <property type="project" value="InterPro"/>
</dbReference>
<dbReference type="Gene3D" id="6.10.340.10">
    <property type="match status" value="1"/>
</dbReference>
<keyword evidence="5" id="KW-0418">Kinase</keyword>
<evidence type="ECO:0000256" key="4">
    <source>
        <dbReference type="ARBA" id="ARBA00022679"/>
    </source>
</evidence>
<dbReference type="PANTHER" id="PTHR43304:SF1">
    <property type="entry name" value="PAC DOMAIN-CONTAINING PROTEIN"/>
    <property type="match status" value="1"/>
</dbReference>
<feature type="domain" description="PAC" evidence="7">
    <location>
        <begin position="127"/>
        <end position="184"/>
    </location>
</feature>
<organism evidence="9">
    <name type="scientific">marine sediment metagenome</name>
    <dbReference type="NCBI Taxonomy" id="412755"/>
    <lineage>
        <taxon>unclassified sequences</taxon>
        <taxon>metagenomes</taxon>
        <taxon>ecological metagenomes</taxon>
    </lineage>
</organism>
<dbReference type="Gene3D" id="3.30.450.20">
    <property type="entry name" value="PAS domain"/>
    <property type="match status" value="1"/>
</dbReference>
<dbReference type="CDD" id="cd00082">
    <property type="entry name" value="HisKA"/>
    <property type="match status" value="1"/>
</dbReference>
<dbReference type="PROSITE" id="PS50885">
    <property type="entry name" value="HAMP"/>
    <property type="match status" value="1"/>
</dbReference>
<name>X1NB01_9ZZZZ</name>
<dbReference type="Pfam" id="PF00512">
    <property type="entry name" value="HisKA"/>
    <property type="match status" value="1"/>
</dbReference>
<dbReference type="PROSITE" id="PS50113">
    <property type="entry name" value="PAC"/>
    <property type="match status" value="1"/>
</dbReference>
<dbReference type="EC" id="2.7.13.3" evidence="2"/>
<reference evidence="9" key="1">
    <citation type="journal article" date="2014" name="Front. Microbiol.">
        <title>High frequency of phylogenetically diverse reductive dehalogenase-homologous genes in deep subseafloor sedimentary metagenomes.</title>
        <authorList>
            <person name="Kawai M."/>
            <person name="Futagami T."/>
            <person name="Toyoda A."/>
            <person name="Takaki Y."/>
            <person name="Nishi S."/>
            <person name="Hori S."/>
            <person name="Arai W."/>
            <person name="Tsubouchi T."/>
            <person name="Morono Y."/>
            <person name="Uchiyama I."/>
            <person name="Ito T."/>
            <person name="Fujiyama A."/>
            <person name="Inagaki F."/>
            <person name="Takami H."/>
        </authorList>
    </citation>
    <scope>NUCLEOTIDE SEQUENCE</scope>
    <source>
        <strain evidence="9">Expedition CK06-06</strain>
    </source>
</reference>
<keyword evidence="4" id="KW-0808">Transferase</keyword>
<accession>X1NB01</accession>
<dbReference type="InterPro" id="IPR036097">
    <property type="entry name" value="HisK_dim/P_sf"/>
</dbReference>
<evidence type="ECO:0000256" key="1">
    <source>
        <dbReference type="ARBA" id="ARBA00000085"/>
    </source>
</evidence>
<evidence type="ECO:0000259" key="7">
    <source>
        <dbReference type="PROSITE" id="PS50113"/>
    </source>
</evidence>
<feature type="non-terminal residue" evidence="9">
    <location>
        <position position="252"/>
    </location>
</feature>
<dbReference type="Pfam" id="PF00672">
    <property type="entry name" value="HAMP"/>
    <property type="match status" value="1"/>
</dbReference>
<keyword evidence="6" id="KW-0175">Coiled coil</keyword>
<dbReference type="CDD" id="cd06225">
    <property type="entry name" value="HAMP"/>
    <property type="match status" value="1"/>
</dbReference>
<evidence type="ECO:0000259" key="8">
    <source>
        <dbReference type="PROSITE" id="PS50885"/>
    </source>
</evidence>
<comment type="caution">
    <text evidence="9">The sequence shown here is derived from an EMBL/GenBank/DDBJ whole genome shotgun (WGS) entry which is preliminary data.</text>
</comment>
<dbReference type="InterPro" id="IPR003660">
    <property type="entry name" value="HAMP_dom"/>
</dbReference>
<feature type="domain" description="HAMP" evidence="8">
    <location>
        <begin position="1"/>
        <end position="37"/>
    </location>
</feature>
<dbReference type="InterPro" id="IPR013656">
    <property type="entry name" value="PAS_4"/>
</dbReference>
<evidence type="ECO:0000256" key="6">
    <source>
        <dbReference type="SAM" id="Coils"/>
    </source>
</evidence>
<dbReference type="Pfam" id="PF08448">
    <property type="entry name" value="PAS_4"/>
    <property type="match status" value="1"/>
</dbReference>
<evidence type="ECO:0000256" key="5">
    <source>
        <dbReference type="ARBA" id="ARBA00022777"/>
    </source>
</evidence>
<dbReference type="Gene3D" id="1.10.287.130">
    <property type="match status" value="1"/>
</dbReference>
<keyword evidence="3" id="KW-0597">Phosphoprotein</keyword>
<dbReference type="EMBL" id="BARV01031751">
    <property type="protein sequence ID" value="GAI41207.1"/>
    <property type="molecule type" value="Genomic_DNA"/>
</dbReference>
<evidence type="ECO:0000313" key="9">
    <source>
        <dbReference type="EMBL" id="GAI41207.1"/>
    </source>
</evidence>
<dbReference type="InterPro" id="IPR035965">
    <property type="entry name" value="PAS-like_dom_sf"/>
</dbReference>
<comment type="catalytic activity">
    <reaction evidence="1">
        <text>ATP + protein L-histidine = ADP + protein N-phospho-L-histidine.</text>
        <dbReference type="EC" id="2.7.13.3"/>
    </reaction>
</comment>
<proteinExistence type="predicted"/>
<dbReference type="PANTHER" id="PTHR43304">
    <property type="entry name" value="PHYTOCHROME-LIKE PROTEIN CPH1"/>
    <property type="match status" value="1"/>
</dbReference>
<dbReference type="SUPFAM" id="SSF55785">
    <property type="entry name" value="PYP-like sensor domain (PAS domain)"/>
    <property type="match status" value="1"/>
</dbReference>
<dbReference type="GO" id="GO:0000155">
    <property type="term" value="F:phosphorelay sensor kinase activity"/>
    <property type="evidence" value="ECO:0007669"/>
    <property type="project" value="InterPro"/>
</dbReference>
<dbReference type="InterPro" id="IPR052162">
    <property type="entry name" value="Sensor_kinase/Photoreceptor"/>
</dbReference>
<dbReference type="InterPro" id="IPR000014">
    <property type="entry name" value="PAS"/>
</dbReference>
<dbReference type="AlphaFoldDB" id="X1NB01"/>
<feature type="non-terminal residue" evidence="9">
    <location>
        <position position="1"/>
    </location>
</feature>
<dbReference type="InterPro" id="IPR003661">
    <property type="entry name" value="HisK_dim/P_dom"/>
</dbReference>
<evidence type="ECO:0000256" key="2">
    <source>
        <dbReference type="ARBA" id="ARBA00012438"/>
    </source>
</evidence>
<dbReference type="CDD" id="cd00130">
    <property type="entry name" value="PAS"/>
    <property type="match status" value="1"/>
</dbReference>
<dbReference type="InterPro" id="IPR000700">
    <property type="entry name" value="PAS-assoc_C"/>
</dbReference>